<dbReference type="PANTHER" id="PTHR12452">
    <property type="entry name" value="42-9-9 PROTEIN-RELATED"/>
    <property type="match status" value="1"/>
</dbReference>
<accession>A0AAD9RAV5</accession>
<reference evidence="8" key="1">
    <citation type="submission" date="2021-08" db="EMBL/GenBank/DDBJ databases">
        <authorList>
            <person name="Misof B."/>
            <person name="Oliver O."/>
            <person name="Podsiadlowski L."/>
            <person name="Donath A."/>
            <person name="Peters R."/>
            <person name="Mayer C."/>
            <person name="Rust J."/>
            <person name="Gunkel S."/>
            <person name="Lesny P."/>
            <person name="Martin S."/>
            <person name="Oeyen J.P."/>
            <person name="Petersen M."/>
            <person name="Panagiotis P."/>
            <person name="Wilbrandt J."/>
            <person name="Tanja T."/>
        </authorList>
    </citation>
    <scope>NUCLEOTIDE SEQUENCE</scope>
    <source>
        <strain evidence="8">GBR_01_08_01A</strain>
        <tissue evidence="8">Thorax + abdomen</tissue>
    </source>
</reference>
<evidence type="ECO:0000256" key="2">
    <source>
        <dbReference type="ARBA" id="ARBA00008987"/>
    </source>
</evidence>
<evidence type="ECO:0000256" key="4">
    <source>
        <dbReference type="ARBA" id="ARBA00022490"/>
    </source>
</evidence>
<dbReference type="GO" id="GO:0047134">
    <property type="term" value="F:protein-disulfide reductase [NAD(P)H] activity"/>
    <property type="evidence" value="ECO:0007669"/>
    <property type="project" value="InterPro"/>
</dbReference>
<protein>
    <recommendedName>
        <fullName evidence="3">Thioredoxin domain-containing protein 17</fullName>
    </recommendedName>
</protein>
<evidence type="ECO:0000256" key="3">
    <source>
        <dbReference type="ARBA" id="ARBA00016949"/>
    </source>
</evidence>
<evidence type="ECO:0000259" key="7">
    <source>
        <dbReference type="Pfam" id="PF06110"/>
    </source>
</evidence>
<keyword evidence="9" id="KW-1185">Reference proteome</keyword>
<dbReference type="InterPro" id="IPR045108">
    <property type="entry name" value="TXNDC17-like"/>
</dbReference>
<dbReference type="SUPFAM" id="SSF52833">
    <property type="entry name" value="Thioredoxin-like"/>
    <property type="match status" value="1"/>
</dbReference>
<proteinExistence type="inferred from homology"/>
<evidence type="ECO:0000313" key="9">
    <source>
        <dbReference type="Proteomes" id="UP001258017"/>
    </source>
</evidence>
<evidence type="ECO:0000256" key="1">
    <source>
        <dbReference type="ARBA" id="ARBA00004496"/>
    </source>
</evidence>
<evidence type="ECO:0000313" key="8">
    <source>
        <dbReference type="EMBL" id="KAK2576327.1"/>
    </source>
</evidence>
<feature type="domain" description="Thioredoxin" evidence="7">
    <location>
        <begin position="7"/>
        <end position="124"/>
    </location>
</feature>
<dbReference type="InterPro" id="IPR010357">
    <property type="entry name" value="TXNDC17_dom"/>
</dbReference>
<dbReference type="InterPro" id="IPR036249">
    <property type="entry name" value="Thioredoxin-like_sf"/>
</dbReference>
<dbReference type="AlphaFoldDB" id="A0AAD9RAV5"/>
<sequence length="127" mass="14846">MSTRHHVTGYENFLKFFESFHKVEPVFVYYTGTKLENGQSWCPDCVEAEPYIEAAIEKLAPKDSHLVVVQVGDRAFWKNPECPFRKDIKTHLRVLPTLAQWSTQKRLQGDECKNEELLEMLLTDQDE</sequence>
<evidence type="ECO:0000256" key="6">
    <source>
        <dbReference type="ARBA" id="ARBA00023284"/>
    </source>
</evidence>
<organism evidence="8 9">
    <name type="scientific">Odynerus spinipes</name>
    <dbReference type="NCBI Taxonomy" id="1348599"/>
    <lineage>
        <taxon>Eukaryota</taxon>
        <taxon>Metazoa</taxon>
        <taxon>Ecdysozoa</taxon>
        <taxon>Arthropoda</taxon>
        <taxon>Hexapoda</taxon>
        <taxon>Insecta</taxon>
        <taxon>Pterygota</taxon>
        <taxon>Neoptera</taxon>
        <taxon>Endopterygota</taxon>
        <taxon>Hymenoptera</taxon>
        <taxon>Apocrita</taxon>
        <taxon>Aculeata</taxon>
        <taxon>Vespoidea</taxon>
        <taxon>Vespidae</taxon>
        <taxon>Eumeninae</taxon>
        <taxon>Odynerus</taxon>
    </lineage>
</organism>
<dbReference type="Pfam" id="PF06110">
    <property type="entry name" value="TXD17-like_Trx"/>
    <property type="match status" value="1"/>
</dbReference>
<keyword evidence="6" id="KW-0676">Redox-active center</keyword>
<dbReference type="PANTHER" id="PTHR12452:SF0">
    <property type="entry name" value="THIOREDOXIN DOMAIN-CONTAINING PROTEIN 17"/>
    <property type="match status" value="1"/>
</dbReference>
<comment type="caution">
    <text evidence="8">The sequence shown here is derived from an EMBL/GenBank/DDBJ whole genome shotgun (WGS) entry which is preliminary data.</text>
</comment>
<dbReference type="Gene3D" id="3.40.30.10">
    <property type="entry name" value="Glutaredoxin"/>
    <property type="match status" value="1"/>
</dbReference>
<evidence type="ECO:0000256" key="5">
    <source>
        <dbReference type="ARBA" id="ARBA00023157"/>
    </source>
</evidence>
<comment type="subcellular location">
    <subcellularLocation>
        <location evidence="1">Cytoplasm</location>
    </subcellularLocation>
</comment>
<dbReference type="Proteomes" id="UP001258017">
    <property type="component" value="Unassembled WGS sequence"/>
</dbReference>
<comment type="similarity">
    <text evidence="2">Belongs to the thioredoxin family.</text>
</comment>
<dbReference type="GO" id="GO:0005829">
    <property type="term" value="C:cytosol"/>
    <property type="evidence" value="ECO:0007669"/>
    <property type="project" value="TreeGrafter"/>
</dbReference>
<reference evidence="8" key="2">
    <citation type="journal article" date="2023" name="Commun. Biol.">
        <title>Intrasexual cuticular hydrocarbon dimorphism in a wasp sheds light on hydrocarbon biosynthesis genes in Hymenoptera.</title>
        <authorList>
            <person name="Moris V.C."/>
            <person name="Podsiadlowski L."/>
            <person name="Martin S."/>
            <person name="Oeyen J.P."/>
            <person name="Donath A."/>
            <person name="Petersen M."/>
            <person name="Wilbrandt J."/>
            <person name="Misof B."/>
            <person name="Liedtke D."/>
            <person name="Thamm M."/>
            <person name="Scheiner R."/>
            <person name="Schmitt T."/>
            <person name="Niehuis O."/>
        </authorList>
    </citation>
    <scope>NUCLEOTIDE SEQUENCE</scope>
    <source>
        <strain evidence="8">GBR_01_08_01A</strain>
    </source>
</reference>
<gene>
    <name evidence="8" type="ORF">KPH14_005688</name>
</gene>
<dbReference type="EMBL" id="JAIFRP010004406">
    <property type="protein sequence ID" value="KAK2576327.1"/>
    <property type="molecule type" value="Genomic_DNA"/>
</dbReference>
<name>A0AAD9RAV5_9HYME</name>
<keyword evidence="4" id="KW-0963">Cytoplasm</keyword>
<keyword evidence="5" id="KW-1015">Disulfide bond</keyword>
<dbReference type="FunFam" id="3.40.30.10:FF:000124">
    <property type="entry name" value="Thioredoxin domain-containing 17"/>
    <property type="match status" value="1"/>
</dbReference>